<dbReference type="RefSeq" id="WP_173059449.1">
    <property type="nucleotide sequence ID" value="NZ_BAABGO010000081.1"/>
</dbReference>
<reference evidence="1 2" key="1">
    <citation type="submission" date="2020-03" db="EMBL/GenBank/DDBJ databases">
        <title>Whole genome shotgun sequence of Phytohabitans houttuyneae NBRC 108639.</title>
        <authorList>
            <person name="Komaki H."/>
            <person name="Tamura T."/>
        </authorList>
    </citation>
    <scope>NUCLEOTIDE SEQUENCE [LARGE SCALE GENOMIC DNA]</scope>
    <source>
        <strain evidence="1 2">NBRC 108639</strain>
    </source>
</reference>
<comment type="caution">
    <text evidence="1">The sequence shown here is derived from an EMBL/GenBank/DDBJ whole genome shotgun (WGS) entry which is preliminary data.</text>
</comment>
<dbReference type="EMBL" id="BLPF01000002">
    <property type="protein sequence ID" value="GFJ80958.1"/>
    <property type="molecule type" value="Genomic_DNA"/>
</dbReference>
<evidence type="ECO:0000313" key="2">
    <source>
        <dbReference type="Proteomes" id="UP000482800"/>
    </source>
</evidence>
<keyword evidence="2" id="KW-1185">Reference proteome</keyword>
<sequence>MVPPPTDEIPGSQMAAKMARVLSEPDVHRAVELDKDDNAMDGLHRDLLARLLDASRSHDTQTAIDAALLGRSSRRR</sequence>
<accession>A0A6V8KF26</accession>
<reference evidence="1 2" key="2">
    <citation type="submission" date="2020-03" db="EMBL/GenBank/DDBJ databases">
        <authorList>
            <person name="Ichikawa N."/>
            <person name="Kimura A."/>
            <person name="Kitahashi Y."/>
            <person name="Uohara A."/>
        </authorList>
    </citation>
    <scope>NUCLEOTIDE SEQUENCE [LARGE SCALE GENOMIC DNA]</scope>
    <source>
        <strain evidence="1 2">NBRC 108639</strain>
    </source>
</reference>
<protein>
    <submittedName>
        <fullName evidence="1">Uncharacterized protein</fullName>
    </submittedName>
</protein>
<evidence type="ECO:0000313" key="1">
    <source>
        <dbReference type="EMBL" id="GFJ80958.1"/>
    </source>
</evidence>
<organism evidence="1 2">
    <name type="scientific">Phytohabitans houttuyneae</name>
    <dbReference type="NCBI Taxonomy" id="1076126"/>
    <lineage>
        <taxon>Bacteria</taxon>
        <taxon>Bacillati</taxon>
        <taxon>Actinomycetota</taxon>
        <taxon>Actinomycetes</taxon>
        <taxon>Micromonosporales</taxon>
        <taxon>Micromonosporaceae</taxon>
    </lineage>
</organism>
<dbReference type="AlphaFoldDB" id="A0A6V8KF26"/>
<proteinExistence type="predicted"/>
<name>A0A6V8KF26_9ACTN</name>
<dbReference type="Proteomes" id="UP000482800">
    <property type="component" value="Unassembled WGS sequence"/>
</dbReference>
<gene>
    <name evidence="1" type="ORF">Phou_051380</name>
</gene>